<proteinExistence type="predicted"/>
<comment type="caution">
    <text evidence="1">The sequence shown here is derived from an EMBL/GenBank/DDBJ whole genome shotgun (WGS) entry which is preliminary data.</text>
</comment>
<name>A0AAN8SJB6_SOLBU</name>
<evidence type="ECO:0000313" key="1">
    <source>
        <dbReference type="EMBL" id="KAK6770519.1"/>
    </source>
</evidence>
<keyword evidence="2" id="KW-1185">Reference proteome</keyword>
<gene>
    <name evidence="1" type="ORF">RDI58_032240</name>
</gene>
<organism evidence="1 2">
    <name type="scientific">Solanum bulbocastanum</name>
    <name type="common">Wild potato</name>
    <dbReference type="NCBI Taxonomy" id="147425"/>
    <lineage>
        <taxon>Eukaryota</taxon>
        <taxon>Viridiplantae</taxon>
        <taxon>Streptophyta</taxon>
        <taxon>Embryophyta</taxon>
        <taxon>Tracheophyta</taxon>
        <taxon>Spermatophyta</taxon>
        <taxon>Magnoliopsida</taxon>
        <taxon>eudicotyledons</taxon>
        <taxon>Gunneridae</taxon>
        <taxon>Pentapetalae</taxon>
        <taxon>asterids</taxon>
        <taxon>lamiids</taxon>
        <taxon>Solanales</taxon>
        <taxon>Solanaceae</taxon>
        <taxon>Solanoideae</taxon>
        <taxon>Solaneae</taxon>
        <taxon>Solanum</taxon>
    </lineage>
</organism>
<accession>A0AAN8SJB6</accession>
<dbReference type="EMBL" id="JBANQN010000477">
    <property type="protein sequence ID" value="KAK6770519.1"/>
    <property type="molecule type" value="Genomic_DNA"/>
</dbReference>
<sequence length="72" mass="8106">MILISRAFAIAYNKRSRIESSVHSFTSLLPFCSPQTIKGKQGHLIFSKARFNRGNPFFHSSCPTGKLFQSSK</sequence>
<evidence type="ECO:0000313" key="2">
    <source>
        <dbReference type="Proteomes" id="UP001371456"/>
    </source>
</evidence>
<dbReference type="AlphaFoldDB" id="A0AAN8SJB6"/>
<protein>
    <submittedName>
        <fullName evidence="1">Uncharacterized protein</fullName>
    </submittedName>
</protein>
<dbReference type="Proteomes" id="UP001371456">
    <property type="component" value="Unassembled WGS sequence"/>
</dbReference>
<reference evidence="1 2" key="1">
    <citation type="submission" date="2024-02" db="EMBL/GenBank/DDBJ databases">
        <title>de novo genome assembly of Solanum bulbocastanum strain 11H21.</title>
        <authorList>
            <person name="Hosaka A.J."/>
        </authorList>
    </citation>
    <scope>NUCLEOTIDE SEQUENCE [LARGE SCALE GENOMIC DNA]</scope>
    <source>
        <tissue evidence="1">Young leaves</tissue>
    </source>
</reference>